<dbReference type="InterPro" id="IPR037185">
    <property type="entry name" value="EmrE-like"/>
</dbReference>
<protein>
    <recommendedName>
        <fullName evidence="4">EamA domain-containing protein</fullName>
    </recommendedName>
</protein>
<name>A0ABX3CVI2_9BACL</name>
<evidence type="ECO:0000313" key="6">
    <source>
        <dbReference type="Proteomes" id="UP000242153"/>
    </source>
</evidence>
<evidence type="ECO:0000313" key="5">
    <source>
        <dbReference type="EMBL" id="OHX49160.1"/>
    </source>
</evidence>
<feature type="transmembrane region" description="Helical" evidence="3">
    <location>
        <begin position="9"/>
        <end position="26"/>
    </location>
</feature>
<evidence type="ECO:0000259" key="4">
    <source>
        <dbReference type="Pfam" id="PF00892"/>
    </source>
</evidence>
<dbReference type="InterPro" id="IPR000620">
    <property type="entry name" value="EamA_dom"/>
</dbReference>
<keyword evidence="3" id="KW-0472">Membrane</keyword>
<feature type="transmembrane region" description="Helical" evidence="3">
    <location>
        <begin position="98"/>
        <end position="116"/>
    </location>
</feature>
<keyword evidence="6" id="KW-1185">Reference proteome</keyword>
<feature type="transmembrane region" description="Helical" evidence="3">
    <location>
        <begin position="268"/>
        <end position="287"/>
    </location>
</feature>
<proteinExistence type="inferred from homology"/>
<feature type="transmembrane region" description="Helical" evidence="3">
    <location>
        <begin position="212"/>
        <end position="235"/>
    </location>
</feature>
<dbReference type="SUPFAM" id="SSF103481">
    <property type="entry name" value="Multidrug resistance efflux transporter EmrE"/>
    <property type="match status" value="2"/>
</dbReference>
<keyword evidence="3" id="KW-1133">Transmembrane helix</keyword>
<evidence type="ECO:0000256" key="2">
    <source>
        <dbReference type="ARBA" id="ARBA00007362"/>
    </source>
</evidence>
<organism evidence="5 6">
    <name type="scientific">Planococcus salinarum</name>
    <dbReference type="NCBI Taxonomy" id="622695"/>
    <lineage>
        <taxon>Bacteria</taxon>
        <taxon>Bacillati</taxon>
        <taxon>Bacillota</taxon>
        <taxon>Bacilli</taxon>
        <taxon>Bacillales</taxon>
        <taxon>Caryophanaceae</taxon>
        <taxon>Planococcus</taxon>
    </lineage>
</organism>
<comment type="caution">
    <text evidence="5">The sequence shown here is derived from an EMBL/GenBank/DDBJ whole genome shotgun (WGS) entry which is preliminary data.</text>
</comment>
<feature type="transmembrane region" description="Helical" evidence="3">
    <location>
        <begin position="68"/>
        <end position="86"/>
    </location>
</feature>
<comment type="similarity">
    <text evidence="2">Belongs to the EamA transporter family.</text>
</comment>
<feature type="transmembrane region" description="Helical" evidence="3">
    <location>
        <begin position="149"/>
        <end position="169"/>
    </location>
</feature>
<dbReference type="Pfam" id="PF00892">
    <property type="entry name" value="EamA"/>
    <property type="match status" value="2"/>
</dbReference>
<feature type="transmembrane region" description="Helical" evidence="3">
    <location>
        <begin position="38"/>
        <end position="56"/>
    </location>
</feature>
<comment type="subcellular location">
    <subcellularLocation>
        <location evidence="1">Endomembrane system</location>
        <topology evidence="1">Multi-pass membrane protein</topology>
    </subcellularLocation>
</comment>
<sequence>MEKPSIHPFIPIIIGVISVAMSAIFVKMTTADSGVTAFYRMLFSILIMSPLFFLKYTHELKKLSKRDWLFTSIAGFFLAFHFILWFESLNYTSVASSTVLVTLQPLFAFAGTYFFFKERLSAKTIVSALIAIGGSVLIAYGDFKISGAALFGDILALIACALITAYLLFGQDVRKRLSLMTYTFVVYGVSAITLFFYIIIKGESFGPYPAQEWMWFLLLALIPNLFGHTLFNWALKWVSTNVISIAILFEPVGAAILAYIILGELLSATQIIGGTIVLTGILFFLIDYTKIKRVFLKFSLDFFLLAVYINTCP</sequence>
<reference evidence="5" key="1">
    <citation type="submission" date="2016-07" db="EMBL/GenBank/DDBJ databases">
        <title>Draft genome Planococcus salivarum.</title>
        <authorList>
            <person name="See-Too W.S."/>
        </authorList>
    </citation>
    <scope>NUCLEOTIDE SEQUENCE [LARGE SCALE GENOMIC DNA]</scope>
    <source>
        <strain evidence="5">DSM 23820</strain>
    </source>
</reference>
<feature type="transmembrane region" description="Helical" evidence="3">
    <location>
        <begin position="181"/>
        <end position="200"/>
    </location>
</feature>
<evidence type="ECO:0000256" key="3">
    <source>
        <dbReference type="SAM" id="Phobius"/>
    </source>
</evidence>
<feature type="transmembrane region" description="Helical" evidence="3">
    <location>
        <begin position="125"/>
        <end position="143"/>
    </location>
</feature>
<feature type="domain" description="EamA" evidence="4">
    <location>
        <begin position="12"/>
        <end position="139"/>
    </location>
</feature>
<gene>
    <name evidence="5" type="ORF">BB776_04365</name>
</gene>
<keyword evidence="3" id="KW-0812">Transmembrane</keyword>
<feature type="transmembrane region" description="Helical" evidence="3">
    <location>
        <begin position="242"/>
        <end position="262"/>
    </location>
</feature>
<dbReference type="Proteomes" id="UP000242153">
    <property type="component" value="Unassembled WGS sequence"/>
</dbReference>
<dbReference type="PANTHER" id="PTHR22911:SF76">
    <property type="entry name" value="EAMA DOMAIN-CONTAINING PROTEIN"/>
    <property type="match status" value="1"/>
</dbReference>
<feature type="domain" description="EamA" evidence="4">
    <location>
        <begin position="151"/>
        <end position="285"/>
    </location>
</feature>
<dbReference type="EMBL" id="MBQG01000128">
    <property type="protein sequence ID" value="OHX49160.1"/>
    <property type="molecule type" value="Genomic_DNA"/>
</dbReference>
<dbReference type="PANTHER" id="PTHR22911">
    <property type="entry name" value="ACYL-MALONYL CONDENSING ENZYME-RELATED"/>
    <property type="match status" value="1"/>
</dbReference>
<evidence type="ECO:0000256" key="1">
    <source>
        <dbReference type="ARBA" id="ARBA00004127"/>
    </source>
</evidence>
<accession>A0ABX3CVI2</accession>